<feature type="signal peptide" evidence="15">
    <location>
        <begin position="1"/>
        <end position="22"/>
    </location>
</feature>
<dbReference type="GO" id="GO:0005615">
    <property type="term" value="C:extracellular space"/>
    <property type="evidence" value="ECO:0007669"/>
    <property type="project" value="TreeGrafter"/>
</dbReference>
<dbReference type="SUPFAM" id="SSF54897">
    <property type="entry name" value="Protease propeptides/inhibitors"/>
    <property type="match status" value="1"/>
</dbReference>
<keyword evidence="11" id="KW-0482">Metalloprotease</keyword>
<accession>A0A087U8Y9</accession>
<comment type="subcellular location">
    <subcellularLocation>
        <location evidence="2">Secreted</location>
    </subcellularLocation>
</comment>
<evidence type="ECO:0000256" key="10">
    <source>
        <dbReference type="ARBA" id="ARBA00022833"/>
    </source>
</evidence>
<evidence type="ECO:0000256" key="15">
    <source>
        <dbReference type="SAM" id="SignalP"/>
    </source>
</evidence>
<dbReference type="OrthoDB" id="3626597at2759"/>
<dbReference type="PROSITE" id="PS52035">
    <property type="entry name" value="PEPTIDASE_M14"/>
    <property type="match status" value="1"/>
</dbReference>
<dbReference type="Gene3D" id="3.40.630.10">
    <property type="entry name" value="Zn peptidases"/>
    <property type="match status" value="2"/>
</dbReference>
<feature type="domain" description="Peptidase M14" evidence="16">
    <location>
        <begin position="174"/>
        <end position="394"/>
    </location>
</feature>
<evidence type="ECO:0000256" key="5">
    <source>
        <dbReference type="ARBA" id="ARBA00022645"/>
    </source>
</evidence>
<evidence type="ECO:0000313" key="18">
    <source>
        <dbReference type="Proteomes" id="UP000054359"/>
    </source>
</evidence>
<keyword evidence="8 15" id="KW-0732">Signal</keyword>
<proteinExistence type="inferred from homology"/>
<sequence length="397" mass="45718">MKGCNLIALCFILTFRISYFQCLNFSTTENERHFVMYAVLRMVPIDERQLELLKALKEMDEKYELDFWKEPSSVNEAVDVMIPPGNIPLIEQFLLTHRIPRTVLINDVESYVREEKMEIFFRQTDREGNAFFSSYRRLSEIHEFVDKLSEDYPDITEIISLGKSSEGRDLKAIKLTNDYSSDEEVKDLVDHFDWYILPVVNPDGYEFSHNVNRMWRKSRRGGFIFCRGVDLNRNFGFHWKEGGSSSSPCSETYAGSRAFSEPETKAISDFLSQRKENFIAYLAVHSYSQLWLTPWGWTSDLPDDYDQMVVVAQEATQALSEVHGTKYRIGSSTNILYVATGGADDWAYGSAGIKYSYTLELRDTGRYGFLLPSEQIIPTGEETFAGIKAMAKAIKRE</sequence>
<protein>
    <submittedName>
        <fullName evidence="17">Carboxypeptidase A2</fullName>
    </submittedName>
</protein>
<evidence type="ECO:0000256" key="14">
    <source>
        <dbReference type="PROSITE-ProRule" id="PRU01379"/>
    </source>
</evidence>
<evidence type="ECO:0000256" key="6">
    <source>
        <dbReference type="ARBA" id="ARBA00022670"/>
    </source>
</evidence>
<keyword evidence="4" id="KW-0964">Secreted</keyword>
<dbReference type="AlphaFoldDB" id="A0A087U8Y9"/>
<evidence type="ECO:0000256" key="13">
    <source>
        <dbReference type="ARBA" id="ARBA00057299"/>
    </source>
</evidence>
<evidence type="ECO:0000256" key="11">
    <source>
        <dbReference type="ARBA" id="ARBA00023049"/>
    </source>
</evidence>
<feature type="non-terminal residue" evidence="17">
    <location>
        <position position="397"/>
    </location>
</feature>
<comment type="similarity">
    <text evidence="3 14">Belongs to the peptidase M14 family.</text>
</comment>
<dbReference type="MEROPS" id="M14.A22"/>
<evidence type="ECO:0000256" key="3">
    <source>
        <dbReference type="ARBA" id="ARBA00005988"/>
    </source>
</evidence>
<dbReference type="Pfam" id="PF00246">
    <property type="entry name" value="Peptidase_M14"/>
    <property type="match status" value="1"/>
</dbReference>
<dbReference type="FunFam" id="3.40.630.10:FF:000040">
    <property type="entry name" value="zinc carboxypeptidase"/>
    <property type="match status" value="1"/>
</dbReference>
<dbReference type="GO" id="GO:0004181">
    <property type="term" value="F:metallocarboxypeptidase activity"/>
    <property type="evidence" value="ECO:0007669"/>
    <property type="project" value="InterPro"/>
</dbReference>
<evidence type="ECO:0000259" key="16">
    <source>
        <dbReference type="PROSITE" id="PS52035"/>
    </source>
</evidence>
<evidence type="ECO:0000256" key="1">
    <source>
        <dbReference type="ARBA" id="ARBA00001947"/>
    </source>
</evidence>
<dbReference type="PRINTS" id="PR00765">
    <property type="entry name" value="CRBOXYPTASEA"/>
</dbReference>
<dbReference type="InterPro" id="IPR000834">
    <property type="entry name" value="Peptidase_M14"/>
</dbReference>
<evidence type="ECO:0000256" key="7">
    <source>
        <dbReference type="ARBA" id="ARBA00022723"/>
    </source>
</evidence>
<comment type="cofactor">
    <cofactor evidence="1">
        <name>Zn(2+)</name>
        <dbReference type="ChEBI" id="CHEBI:29105"/>
    </cofactor>
</comment>
<evidence type="ECO:0000256" key="8">
    <source>
        <dbReference type="ARBA" id="ARBA00022729"/>
    </source>
</evidence>
<dbReference type="Pfam" id="PF02244">
    <property type="entry name" value="Propep_M14"/>
    <property type="match status" value="1"/>
</dbReference>
<gene>
    <name evidence="17" type="ORF">X975_20667</name>
</gene>
<keyword evidence="9" id="KW-0378">Hydrolase</keyword>
<keyword evidence="12" id="KW-1015">Disulfide bond</keyword>
<dbReference type="OMA" id="VHRTDKR"/>
<evidence type="ECO:0000256" key="2">
    <source>
        <dbReference type="ARBA" id="ARBA00004613"/>
    </source>
</evidence>
<dbReference type="CDD" id="cd03860">
    <property type="entry name" value="M14_CP_A-B_like"/>
    <property type="match status" value="1"/>
</dbReference>
<dbReference type="InterPro" id="IPR036990">
    <property type="entry name" value="M14A-like_propep"/>
</dbReference>
<comment type="function">
    <text evidence="13">Involved in the digestion of the blood meal.</text>
</comment>
<dbReference type="GO" id="GO:0006508">
    <property type="term" value="P:proteolysis"/>
    <property type="evidence" value="ECO:0007669"/>
    <property type="project" value="UniProtKB-KW"/>
</dbReference>
<dbReference type="GO" id="GO:0008270">
    <property type="term" value="F:zinc ion binding"/>
    <property type="evidence" value="ECO:0007669"/>
    <property type="project" value="InterPro"/>
</dbReference>
<organism evidence="17 18">
    <name type="scientific">Stegodyphus mimosarum</name>
    <name type="common">African social velvet spider</name>
    <dbReference type="NCBI Taxonomy" id="407821"/>
    <lineage>
        <taxon>Eukaryota</taxon>
        <taxon>Metazoa</taxon>
        <taxon>Ecdysozoa</taxon>
        <taxon>Arthropoda</taxon>
        <taxon>Chelicerata</taxon>
        <taxon>Arachnida</taxon>
        <taxon>Araneae</taxon>
        <taxon>Araneomorphae</taxon>
        <taxon>Entelegynae</taxon>
        <taxon>Eresoidea</taxon>
        <taxon>Eresidae</taxon>
        <taxon>Stegodyphus</taxon>
    </lineage>
</organism>
<name>A0A087U8Y9_STEMI</name>
<dbReference type="Gene3D" id="3.30.70.340">
    <property type="entry name" value="Metallocarboxypeptidase-like"/>
    <property type="match status" value="1"/>
</dbReference>
<keyword evidence="18" id="KW-1185">Reference proteome</keyword>
<dbReference type="PANTHER" id="PTHR11705:SF91">
    <property type="entry name" value="FI01817P-RELATED"/>
    <property type="match status" value="1"/>
</dbReference>
<dbReference type="InterPro" id="IPR003146">
    <property type="entry name" value="M14A_act_pep"/>
</dbReference>
<feature type="active site" description="Proton donor/acceptor" evidence="14">
    <location>
        <position position="360"/>
    </location>
</feature>
<keyword evidence="10" id="KW-0862">Zinc</keyword>
<dbReference type="Proteomes" id="UP000054359">
    <property type="component" value="Unassembled WGS sequence"/>
</dbReference>
<keyword evidence="5 17" id="KW-0121">Carboxypeptidase</keyword>
<evidence type="ECO:0000313" key="17">
    <source>
        <dbReference type="EMBL" id="KFM73828.1"/>
    </source>
</evidence>
<reference evidence="17 18" key="1">
    <citation type="submission" date="2013-11" db="EMBL/GenBank/DDBJ databases">
        <title>Genome sequencing of Stegodyphus mimosarum.</title>
        <authorList>
            <person name="Bechsgaard J."/>
        </authorList>
    </citation>
    <scope>NUCLEOTIDE SEQUENCE [LARGE SCALE GENOMIC DNA]</scope>
</reference>
<keyword evidence="7" id="KW-0479">Metal-binding</keyword>
<dbReference type="PANTHER" id="PTHR11705">
    <property type="entry name" value="PROTEASE FAMILY M14 CARBOXYPEPTIDASE A,B"/>
    <property type="match status" value="1"/>
</dbReference>
<evidence type="ECO:0000256" key="9">
    <source>
        <dbReference type="ARBA" id="ARBA00022801"/>
    </source>
</evidence>
<dbReference type="SMART" id="SM00631">
    <property type="entry name" value="Zn_pept"/>
    <property type="match status" value="1"/>
</dbReference>
<dbReference type="FunFam" id="3.30.70.340:FF:000001">
    <property type="entry name" value="Carboxypeptidase A5"/>
    <property type="match status" value="1"/>
</dbReference>
<keyword evidence="6" id="KW-0645">Protease</keyword>
<dbReference type="EMBL" id="KK118781">
    <property type="protein sequence ID" value="KFM73828.1"/>
    <property type="molecule type" value="Genomic_DNA"/>
</dbReference>
<evidence type="ECO:0000256" key="12">
    <source>
        <dbReference type="ARBA" id="ARBA00023157"/>
    </source>
</evidence>
<feature type="chain" id="PRO_5001830304" evidence="15">
    <location>
        <begin position="23"/>
        <end position="397"/>
    </location>
</feature>
<dbReference type="SUPFAM" id="SSF53187">
    <property type="entry name" value="Zn-dependent exopeptidases"/>
    <property type="match status" value="1"/>
</dbReference>
<dbReference type="STRING" id="407821.A0A087U8Y9"/>
<evidence type="ECO:0000256" key="4">
    <source>
        <dbReference type="ARBA" id="ARBA00022525"/>
    </source>
</evidence>